<feature type="region of interest" description="Disordered" evidence="1">
    <location>
        <begin position="1426"/>
        <end position="1455"/>
    </location>
</feature>
<reference evidence="4" key="1">
    <citation type="submission" date="2021-02" db="EMBL/GenBank/DDBJ databases">
        <authorList>
            <person name="Dougan E. K."/>
            <person name="Rhodes N."/>
            <person name="Thang M."/>
            <person name="Chan C."/>
        </authorList>
    </citation>
    <scope>NUCLEOTIDE SEQUENCE</scope>
</reference>
<proteinExistence type="predicted"/>
<dbReference type="Proteomes" id="UP000604046">
    <property type="component" value="Unassembled WGS sequence"/>
</dbReference>
<feature type="domain" description="DUF7630" evidence="3">
    <location>
        <begin position="789"/>
        <end position="831"/>
    </location>
</feature>
<name>A0A812V7K0_9DINO</name>
<feature type="compositionally biased region" description="Low complexity" evidence="1">
    <location>
        <begin position="1633"/>
        <end position="1652"/>
    </location>
</feature>
<feature type="transmembrane region" description="Helical" evidence="2">
    <location>
        <begin position="1009"/>
        <end position="1030"/>
    </location>
</feature>
<feature type="transmembrane region" description="Helical" evidence="2">
    <location>
        <begin position="1170"/>
        <end position="1192"/>
    </location>
</feature>
<keyword evidence="2" id="KW-0812">Transmembrane</keyword>
<keyword evidence="2" id="KW-0472">Membrane</keyword>
<feature type="transmembrane region" description="Helical" evidence="2">
    <location>
        <begin position="934"/>
        <end position="954"/>
    </location>
</feature>
<feature type="compositionally biased region" description="Basic and acidic residues" evidence="1">
    <location>
        <begin position="1445"/>
        <end position="1455"/>
    </location>
</feature>
<keyword evidence="5" id="KW-1185">Reference proteome</keyword>
<dbReference type="PANTHER" id="PTHR46967:SF1">
    <property type="entry name" value="KERATIN-ASSOCIATED PROTEIN 16-1-LIKE"/>
    <property type="match status" value="1"/>
</dbReference>
<dbReference type="PANTHER" id="PTHR46967">
    <property type="entry name" value="INSULIN-LIKE GROWTH FACTOR BINDING PROTEIN,N-TERMINAL"/>
    <property type="match status" value="1"/>
</dbReference>
<dbReference type="Pfam" id="PF24633">
    <property type="entry name" value="DUF7630"/>
    <property type="match status" value="1"/>
</dbReference>
<dbReference type="InterPro" id="IPR056047">
    <property type="entry name" value="CRMPA-like_DUF7630"/>
</dbReference>
<evidence type="ECO:0000313" key="5">
    <source>
        <dbReference type="Proteomes" id="UP000604046"/>
    </source>
</evidence>
<evidence type="ECO:0000256" key="2">
    <source>
        <dbReference type="SAM" id="Phobius"/>
    </source>
</evidence>
<organism evidence="4 5">
    <name type="scientific">Symbiodinium natans</name>
    <dbReference type="NCBI Taxonomy" id="878477"/>
    <lineage>
        <taxon>Eukaryota</taxon>
        <taxon>Sar</taxon>
        <taxon>Alveolata</taxon>
        <taxon>Dinophyceae</taxon>
        <taxon>Suessiales</taxon>
        <taxon>Symbiodiniaceae</taxon>
        <taxon>Symbiodinium</taxon>
    </lineage>
</organism>
<dbReference type="SMART" id="SM01411">
    <property type="entry name" value="Ephrin_rec_like"/>
    <property type="match status" value="1"/>
</dbReference>
<gene>
    <name evidence="4" type="primary">SMC1</name>
    <name evidence="4" type="ORF">SNAT2548_LOCUS35167</name>
</gene>
<protein>
    <submittedName>
        <fullName evidence="4">SMC1 protein</fullName>
    </submittedName>
</protein>
<dbReference type="EMBL" id="CAJNDS010002849">
    <property type="protein sequence ID" value="CAE7618751.1"/>
    <property type="molecule type" value="Genomic_DNA"/>
</dbReference>
<comment type="caution">
    <text evidence="4">The sequence shown here is derived from an EMBL/GenBank/DDBJ whole genome shotgun (WGS) entry which is preliminary data.</text>
</comment>
<evidence type="ECO:0000313" key="4">
    <source>
        <dbReference type="EMBL" id="CAE7618751.1"/>
    </source>
</evidence>
<dbReference type="OrthoDB" id="435957at2759"/>
<dbReference type="Gene3D" id="2.10.50.10">
    <property type="entry name" value="Tumor Necrosis Factor Receptor, subunit A, domain 2"/>
    <property type="match status" value="1"/>
</dbReference>
<keyword evidence="2" id="KW-1133">Transmembrane helix</keyword>
<feature type="region of interest" description="Disordered" evidence="1">
    <location>
        <begin position="1630"/>
        <end position="1678"/>
    </location>
</feature>
<evidence type="ECO:0000259" key="3">
    <source>
        <dbReference type="Pfam" id="PF24633"/>
    </source>
</evidence>
<dbReference type="CDD" id="cd00185">
    <property type="entry name" value="TNFRSF"/>
    <property type="match status" value="1"/>
</dbReference>
<sequence length="1708" mass="189685">MMVRVAVRSASQEARELLLKNDLRISVYSSCLRFCVLDDESSEQTMVNRYRSLGKAYKLSLAGDGANNSGAMDLLLGPGTFQFRQAAAQVSNEYQIPMLLWSLPEELSSIAGEERQPLQFFQELTNRSSSADSTGAAEQQDLARYFQDSTGYTCANNFSVPSGSYLRQGAEFLNCEGPCQPERDLDYCCKPDGGLAVSGRWTPSDALLTGDWDDACLRGESNGTVEHSLALNLSLGRSSLPVSIWLAVDDEFREPEFIVQGRSISPNSLNTDVLSDGAVVTFDLPFLAAAQWYICARQNCSAFTCPSSYSRRTGDAHCTTPSCDDSSPLDIAACCVQQATAPVGFLSRSEFIGVFDLLPPVEVWAMDLLHQLKEDEGNKLLCIAEADASRFFTDLCISYMHYAMTVLRYETTTQPVIVAETDLGMALTRLAAFGAAQSPSVVLVCSTLSFYVSSFFFMQAKQMRLRSVISWATYDSRLIEATGTGGSALKYAFLEPRPWPTTSELIKMGVPAANAFRVLASWQEDYQTLRNKELTQHGSFSPHLLFLMSAWQVLDFVGLDFVSTRLQSFDQADFGRYTKRLLLEGLQFRTFLSPVTKFDQRGERTLVQRRDLATQQFIPDPNTMTVGLSPAESWQAAMARYTFSVVRSADPSQPILPVSSEATAETQIYPCPSGCVEAGSACEPCPPGSFRARTGSSCQQCAEHKYQDRWAADRCFECPEGSTCNASLPPRANYGWFVHKVEGLDATHEVFSSQLACSIRPGGGLQIASFSDLTSWDASKSQITWTIGRCNPPEICLGDNVCLEGHEGTLCKSCKPRYSRYVHFTQICEACPNVLQQLAVCVGIATLQLFMAAWLSRSTLDSAEESSCLEAPLVLTLLQSLQIHALLSRTVIKDFNLPLTSMVPVADVLMTPFLLPITSCFIEAESVDNVQLHILSIAISALLGYFLVGLLFLVRMHKPTAVNDVLRHIVALNEVTLPYCIYWATSYTTFCSVQEVVDSGPLACFRLSMASYSLMAMACTARILEVYAVYRSRHDLNRIQVRQRLGLIFSALQPHYYLWFAMEGSALFVLAGAMATLDTTSGVILIFVFQFTLRVFIHFNTPFWTVNRQALRRVKRRISALFAFAAAACALGFIFESWVETLLQAVQLGMVVLDASYTRLALEEFHVLEVLLDVMMFVILIFVVVLCLWKIIYNKFAFTWAIMELTGSPMGAGKRKIIHMARMLFRQRSIQVSIKEESTTRRTHTEAVLRMDTKAATKTQRDDLLVSMRMALLYRLSEDAPFRFTDVRQLLMLATKGILRTHRSVWQKHFIDIEAKLLGGHSDPTKGYGAKILGDVSTGVGVGAKILGDATTGVGAKILGLADDLDKLDNRQLCNLMFRRNGEEHSEQKIFPEEINAAVQDMCVTAGRPKRQRKPLLRMPKVHLPKWPKARHEHHEEEEDEEETPTEREDHAVRRQVLRRPEKVVAPEAVKEKAVASKVEQLSLSDSFLECRHALEKAARAAELLEKDGIILEPLASTSFTGMRLDAWEEKAALATSVASKLYETFHKPNPPASALSTMEQLVPKQVKQLRLMRNGTNPEELVSPMSSKLSEVDADHHTVLLGNILTSKVPQEEEVEEAEALVTAEIMEHNNRGSQRGSRGSRGSQRSSSSGGPEGNSFEEVYSQARQTLMCRPPPKMELLRLQQQGGIGRSTAQLHRTVQQAAVASP</sequence>
<feature type="transmembrane region" description="Helical" evidence="2">
    <location>
        <begin position="1118"/>
        <end position="1135"/>
    </location>
</feature>
<feature type="transmembrane region" description="Helical" evidence="2">
    <location>
        <begin position="899"/>
        <end position="922"/>
    </location>
</feature>
<evidence type="ECO:0000256" key="1">
    <source>
        <dbReference type="SAM" id="MobiDB-lite"/>
    </source>
</evidence>
<accession>A0A812V7K0</accession>